<evidence type="ECO:0008006" key="4">
    <source>
        <dbReference type="Google" id="ProtNLM"/>
    </source>
</evidence>
<sequence length="207" mass="22164">MLAPSSGLLRAGIELKLNQLKLATRSYLRDRTHQATGTMTSYAIAAGLFAAAGIFLIAACLVGMTALFRWIEIHYGPFWAFGAIGALLATIAAICAGLSAAKLRQRPPQFPSLTSRLRVAIKASPVEPDQIEATRDTARSNLARSVLQAPSASPTRSRARRRSPGKDRNLQAGLILMATLLGLAATRRRWRGTRTFDGATALAIAPL</sequence>
<keyword evidence="1" id="KW-0472">Membrane</keyword>
<evidence type="ECO:0000313" key="3">
    <source>
        <dbReference type="Proteomes" id="UP000052023"/>
    </source>
</evidence>
<evidence type="ECO:0000313" key="2">
    <source>
        <dbReference type="EMBL" id="KRR29320.1"/>
    </source>
</evidence>
<dbReference type="Proteomes" id="UP000052023">
    <property type="component" value="Unassembled WGS sequence"/>
</dbReference>
<dbReference type="OrthoDB" id="8255604at2"/>
<keyword evidence="1" id="KW-1133">Transmembrane helix</keyword>
<keyword evidence="1" id="KW-0812">Transmembrane</keyword>
<proteinExistence type="predicted"/>
<dbReference type="RefSeq" id="WP_057842260.1">
    <property type="nucleotide sequence ID" value="NZ_LLYA01000035.1"/>
</dbReference>
<accession>A0A0R3NA66</accession>
<reference evidence="2 3" key="1">
    <citation type="submission" date="2014-03" db="EMBL/GenBank/DDBJ databases">
        <title>Bradyrhizobium valentinum sp. nov., isolated from effective nodules of Lupinus mariae-josephae, a lupine endemic of basic-lime soils in Eastern Spain.</title>
        <authorList>
            <person name="Duran D."/>
            <person name="Rey L."/>
            <person name="Navarro A."/>
            <person name="Busquets A."/>
            <person name="Imperial J."/>
            <person name="Ruiz-Argueso T."/>
        </authorList>
    </citation>
    <scope>NUCLEOTIDE SEQUENCE [LARGE SCALE GENOMIC DNA]</scope>
    <source>
        <strain evidence="2 3">Ro19</strain>
    </source>
</reference>
<feature type="transmembrane region" description="Helical" evidence="1">
    <location>
        <begin position="78"/>
        <end position="101"/>
    </location>
</feature>
<dbReference type="AlphaFoldDB" id="A0A0R3NA66"/>
<gene>
    <name evidence="2" type="ORF">CQ13_17580</name>
</gene>
<feature type="transmembrane region" description="Helical" evidence="1">
    <location>
        <begin position="42"/>
        <end position="71"/>
    </location>
</feature>
<keyword evidence="3" id="KW-1185">Reference proteome</keyword>
<protein>
    <recommendedName>
        <fullName evidence="4">Phage holin family protein</fullName>
    </recommendedName>
</protein>
<dbReference type="InterPro" id="IPR009937">
    <property type="entry name" value="Phage_holin_3_6"/>
</dbReference>
<dbReference type="EMBL" id="LLYA01000035">
    <property type="protein sequence ID" value="KRR29320.1"/>
    <property type="molecule type" value="Genomic_DNA"/>
</dbReference>
<name>A0A0R3NA66_9BRAD</name>
<organism evidence="2 3">
    <name type="scientific">Bradyrhizobium retamae</name>
    <dbReference type="NCBI Taxonomy" id="1300035"/>
    <lineage>
        <taxon>Bacteria</taxon>
        <taxon>Pseudomonadati</taxon>
        <taxon>Pseudomonadota</taxon>
        <taxon>Alphaproteobacteria</taxon>
        <taxon>Hyphomicrobiales</taxon>
        <taxon>Nitrobacteraceae</taxon>
        <taxon>Bradyrhizobium</taxon>
    </lineage>
</organism>
<evidence type="ECO:0000256" key="1">
    <source>
        <dbReference type="SAM" id="Phobius"/>
    </source>
</evidence>
<dbReference type="Pfam" id="PF07332">
    <property type="entry name" value="Phage_holin_3_6"/>
    <property type="match status" value="1"/>
</dbReference>
<comment type="caution">
    <text evidence="2">The sequence shown here is derived from an EMBL/GenBank/DDBJ whole genome shotgun (WGS) entry which is preliminary data.</text>
</comment>